<protein>
    <submittedName>
        <fullName evidence="1">DUF4160 domain-containing protein</fullName>
    </submittedName>
</protein>
<sequence>MRICTHQGLVVSVFTRNEHCPPHVHVGNERWDARYRFSFWHGGVALWDVTPIRHCPGSALLEELRQVIEQPVNLRYARQCWWQSRRSVCMDHQHWDPHREEVVRPSVFRSHTIEIEWARYIPWRDRTIVQLAGQSSQLEIEL</sequence>
<dbReference type="Proteomes" id="UP000269199">
    <property type="component" value="Chromosome"/>
</dbReference>
<reference evidence="1 2" key="1">
    <citation type="submission" date="2017-11" db="EMBL/GenBank/DDBJ databases">
        <title>Complete genome sequence of Herbaspirillum rubrisubalbicans DSM 11543.</title>
        <authorList>
            <person name="Chen M."/>
            <person name="An Q."/>
        </authorList>
    </citation>
    <scope>NUCLEOTIDE SEQUENCE [LARGE SCALE GENOMIC DNA]</scope>
    <source>
        <strain evidence="1 2">DSM 11543</strain>
    </source>
</reference>
<accession>A0AAD0UE02</accession>
<evidence type="ECO:0000313" key="2">
    <source>
        <dbReference type="Proteomes" id="UP000269199"/>
    </source>
</evidence>
<proteinExistence type="predicted"/>
<name>A0AAD0UE02_9BURK</name>
<evidence type="ECO:0000313" key="1">
    <source>
        <dbReference type="EMBL" id="AYR27091.1"/>
    </source>
</evidence>
<organism evidence="1 2">
    <name type="scientific">Herbaspirillum rubrisubalbicans</name>
    <dbReference type="NCBI Taxonomy" id="80842"/>
    <lineage>
        <taxon>Bacteria</taxon>
        <taxon>Pseudomonadati</taxon>
        <taxon>Pseudomonadota</taxon>
        <taxon>Betaproteobacteria</taxon>
        <taxon>Burkholderiales</taxon>
        <taxon>Oxalobacteraceae</taxon>
        <taxon>Herbaspirillum</taxon>
    </lineage>
</organism>
<gene>
    <name evidence="1" type="ORF">RC54_23270</name>
</gene>
<dbReference type="EMBL" id="CP024996">
    <property type="protein sequence ID" value="AYR27091.1"/>
    <property type="molecule type" value="Genomic_DNA"/>
</dbReference>
<dbReference type="AlphaFoldDB" id="A0AAD0UE02"/>